<organism evidence="4 5">
    <name type="scientific">Nosema bombycis (strain CQ1 / CVCC 102059)</name>
    <name type="common">Microsporidian parasite</name>
    <name type="synonym">Pebrine of silkworm</name>
    <dbReference type="NCBI Taxonomy" id="578461"/>
    <lineage>
        <taxon>Eukaryota</taxon>
        <taxon>Fungi</taxon>
        <taxon>Fungi incertae sedis</taxon>
        <taxon>Microsporidia</taxon>
        <taxon>Nosematidae</taxon>
        <taxon>Nosema</taxon>
    </lineage>
</organism>
<dbReference type="STRING" id="578461.R0KWS9"/>
<dbReference type="InterPro" id="IPR043137">
    <property type="entry name" value="GGT_ssub_C"/>
</dbReference>
<dbReference type="VEuPathDB" id="MicrosporidiaDB:NBO_6g0087"/>
<protein>
    <submittedName>
        <fullName evidence="4">Gamma-glutamyltranspeptidase 1</fullName>
    </submittedName>
</protein>
<dbReference type="OMA" id="SFWPRTW"/>
<evidence type="ECO:0000256" key="1">
    <source>
        <dbReference type="PIRSR" id="PIRSR600101-1"/>
    </source>
</evidence>
<keyword evidence="5" id="KW-1185">Reference proteome</keyword>
<sequence>MNFSPWLMFILASKNNEKDTDNSKRYSNIFHKHAISSEVPIASDTGLKILQMGGNAVDAAIATCICVGIVNSFSSGLGGGGFMLIKKMGDENSSTMIDFREKAPGKLDVAKLSQDTILSKVGGLAVGIPGEIKGLYHAHSKYGHLKWKEIISECIEVANHFEVTEELHKRLKKFETLVRDDEGLSEVYIKDGEVVGAGEFIGRHNLAKTLEVLAEDPGEFYSGKIANCLIRSINNKGGSVSSEDFEGYEIKEHDTVKGRYGDFSVYTTGLPSSGILVLLAFNILDKFDLKELIKNESEHTHLHVLVEIFKFVMAKRGSLGDPEFNKNIQEILDELLSDNLASAIYKKINFDTTLPIENYEVEDYNKIDAGTTHINVVDKDGLVVSLTSTINLEFGAKFMDPVTGIILNNQIDDIIFQMFRIRAAGGIRIPTSIIEVIFFMSLGYSLKDSINQPRMHHQLDPDVVYIEEKESPEVVESLKLRNHNVQKSKTNTAFTSVQGILVQFKDDGEKYIDAVSDYRKNGKSAGE</sequence>
<feature type="non-terminal residue" evidence="4">
    <location>
        <position position="527"/>
    </location>
</feature>
<evidence type="ECO:0000256" key="2">
    <source>
        <dbReference type="PIRSR" id="PIRSR600101-2"/>
    </source>
</evidence>
<proteinExistence type="predicted"/>
<dbReference type="OrthoDB" id="1081007at2759"/>
<dbReference type="GO" id="GO:0036374">
    <property type="term" value="F:glutathione hydrolase activity"/>
    <property type="evidence" value="ECO:0007669"/>
    <property type="project" value="InterPro"/>
</dbReference>
<dbReference type="Pfam" id="PF01019">
    <property type="entry name" value="G_glu_transpept"/>
    <property type="match status" value="2"/>
</dbReference>
<dbReference type="PRINTS" id="PR01210">
    <property type="entry name" value="GGTRANSPTASE"/>
</dbReference>
<feature type="active site" description="Nucleophile" evidence="1">
    <location>
        <position position="371"/>
    </location>
</feature>
<dbReference type="PANTHER" id="PTHR11686:SF9">
    <property type="entry name" value="RE13973P"/>
    <property type="match status" value="1"/>
</dbReference>
<dbReference type="FunFam" id="1.10.246.130:FF:000001">
    <property type="entry name" value="Gamma-glutamyltransferase 5 isoform 1"/>
    <property type="match status" value="1"/>
</dbReference>
<keyword evidence="3" id="KW-0812">Transmembrane</keyword>
<dbReference type="SUPFAM" id="SSF56235">
    <property type="entry name" value="N-terminal nucleophile aminohydrolases (Ntn hydrolases)"/>
    <property type="match status" value="1"/>
</dbReference>
<feature type="binding site" evidence="2">
    <location>
        <position position="426"/>
    </location>
    <ligand>
        <name>L-glutamate</name>
        <dbReference type="ChEBI" id="CHEBI:29985"/>
    </ligand>
</feature>
<feature type="binding site" evidence="2">
    <location>
        <begin position="389"/>
        <end position="391"/>
    </location>
    <ligand>
        <name>L-glutamate</name>
        <dbReference type="ChEBI" id="CHEBI:29985"/>
    </ligand>
</feature>
<dbReference type="AlphaFoldDB" id="R0KWS9"/>
<dbReference type="InterPro" id="IPR043138">
    <property type="entry name" value="GGT_lsub"/>
</dbReference>
<dbReference type="InterPro" id="IPR029055">
    <property type="entry name" value="Ntn_hydrolases_N"/>
</dbReference>
<accession>R0KWS9</accession>
<feature type="binding site" evidence="2">
    <location>
        <position position="413"/>
    </location>
    <ligand>
        <name>L-glutamate</name>
        <dbReference type="ChEBI" id="CHEBI:29985"/>
    </ligand>
</feature>
<keyword evidence="3" id="KW-1133">Transmembrane helix</keyword>
<reference evidence="4 5" key="1">
    <citation type="journal article" date="2013" name="BMC Genomics">
        <title>Comparative genomics of parasitic silkworm microsporidia reveal an association between genome expansion and host adaptation.</title>
        <authorList>
            <person name="Pan G."/>
            <person name="Xu J."/>
            <person name="Li T."/>
            <person name="Xia Q."/>
            <person name="Liu S.L."/>
            <person name="Zhang G."/>
            <person name="Li S."/>
            <person name="Li C."/>
            <person name="Liu H."/>
            <person name="Yang L."/>
            <person name="Liu T."/>
            <person name="Zhang X."/>
            <person name="Wu Z."/>
            <person name="Fan W."/>
            <person name="Dang X."/>
            <person name="Xiang H."/>
            <person name="Tao M."/>
            <person name="Li Y."/>
            <person name="Hu J."/>
            <person name="Li Z."/>
            <person name="Lin L."/>
            <person name="Luo J."/>
            <person name="Geng L."/>
            <person name="Wang L."/>
            <person name="Long M."/>
            <person name="Wan Y."/>
            <person name="He N."/>
            <person name="Zhang Z."/>
            <person name="Lu C."/>
            <person name="Keeling P.J."/>
            <person name="Wang J."/>
            <person name="Xiang Z."/>
            <person name="Zhou Z."/>
        </authorList>
    </citation>
    <scope>NUCLEOTIDE SEQUENCE [LARGE SCALE GENOMIC DNA]</scope>
    <source>
        <strain evidence="5">CQ1 / CVCC 102059</strain>
    </source>
</reference>
<dbReference type="HOGENOM" id="CLU_014813_4_0_1"/>
<name>R0KWS9_NOSB1</name>
<evidence type="ECO:0000313" key="5">
    <source>
        <dbReference type="Proteomes" id="UP000016927"/>
    </source>
</evidence>
<feature type="transmembrane region" description="Helical" evidence="3">
    <location>
        <begin position="427"/>
        <end position="446"/>
    </location>
</feature>
<keyword evidence="3" id="KW-0472">Membrane</keyword>
<dbReference type="GO" id="GO:0006751">
    <property type="term" value="P:glutathione catabolic process"/>
    <property type="evidence" value="ECO:0007669"/>
    <property type="project" value="InterPro"/>
</dbReference>
<evidence type="ECO:0000313" key="4">
    <source>
        <dbReference type="EMBL" id="EOB15336.1"/>
    </source>
</evidence>
<gene>
    <name evidence="4" type="primary">GGT1</name>
    <name evidence="4" type="ORF">NBO_6g0087</name>
</gene>
<dbReference type="PANTHER" id="PTHR11686">
    <property type="entry name" value="GAMMA GLUTAMYL TRANSPEPTIDASE"/>
    <property type="match status" value="1"/>
</dbReference>
<dbReference type="Proteomes" id="UP000016927">
    <property type="component" value="Unassembled WGS sequence"/>
</dbReference>
<dbReference type="Gene3D" id="3.60.20.40">
    <property type="match status" value="2"/>
</dbReference>
<dbReference type="EMBL" id="KB908914">
    <property type="protein sequence ID" value="EOB15336.1"/>
    <property type="molecule type" value="Genomic_DNA"/>
</dbReference>
<evidence type="ECO:0000256" key="3">
    <source>
        <dbReference type="SAM" id="Phobius"/>
    </source>
</evidence>
<dbReference type="InterPro" id="IPR000101">
    <property type="entry name" value="GGT_peptidase"/>
</dbReference>
<feature type="binding site" evidence="2">
    <location>
        <position position="100"/>
    </location>
    <ligand>
        <name>L-glutamate</name>
        <dbReference type="ChEBI" id="CHEBI:29985"/>
    </ligand>
</feature>
<dbReference type="Gene3D" id="1.10.246.130">
    <property type="match status" value="1"/>
</dbReference>
<dbReference type="GO" id="GO:0005886">
    <property type="term" value="C:plasma membrane"/>
    <property type="evidence" value="ECO:0007669"/>
    <property type="project" value="TreeGrafter"/>
</dbReference>